<dbReference type="Proteomes" id="UP000245698">
    <property type="component" value="Unassembled WGS sequence"/>
</dbReference>
<proteinExistence type="predicted"/>
<sequence>MTPHRPLLAETIALTFKQALHEREFEVSEVILQALERLNASCPCEGVLTEAVLLIDNDSRHRSKRSAH</sequence>
<evidence type="ECO:0000313" key="1">
    <source>
        <dbReference type="EMBL" id="SJM33670.1"/>
    </source>
</evidence>
<dbReference type="EMBL" id="FUIG01000044">
    <property type="protein sequence ID" value="SJM33670.1"/>
    <property type="molecule type" value="Genomic_DNA"/>
</dbReference>
<evidence type="ECO:0000313" key="2">
    <source>
        <dbReference type="Proteomes" id="UP000245698"/>
    </source>
</evidence>
<dbReference type="AlphaFoldDB" id="A0A2P9AR82"/>
<name>A0A2P9AR82_9HYPH</name>
<keyword evidence="2" id="KW-1185">Reference proteome</keyword>
<reference evidence="2" key="1">
    <citation type="submission" date="2016-12" db="EMBL/GenBank/DDBJ databases">
        <authorList>
            <person name="Brunel B."/>
        </authorList>
    </citation>
    <scope>NUCLEOTIDE SEQUENCE [LARGE SCALE GENOMIC DNA]</scope>
</reference>
<organism evidence="1 2">
    <name type="scientific">Mesorhizobium delmotii</name>
    <dbReference type="NCBI Taxonomy" id="1631247"/>
    <lineage>
        <taxon>Bacteria</taxon>
        <taxon>Pseudomonadati</taxon>
        <taxon>Pseudomonadota</taxon>
        <taxon>Alphaproteobacteria</taxon>
        <taxon>Hyphomicrobiales</taxon>
        <taxon>Phyllobacteriaceae</taxon>
        <taxon>Mesorhizobium</taxon>
    </lineage>
</organism>
<accession>A0A2P9AR82</accession>
<protein>
    <submittedName>
        <fullName evidence="1">Uncharacterized protein</fullName>
    </submittedName>
</protein>
<gene>
    <name evidence="1" type="ORF">BQ8482_360071</name>
</gene>